<dbReference type="STRING" id="1781255.BH720_09735"/>
<sequence>MQKFLSFHQVTHWGKQAMRLSLFSLLASATWMPPSSATPSQGIKQLEPDLPELEPASTNPADTPRFTCQLVDGSYTVMYEPDSQPGAFYAWAKPTTLGGGWSEERRCNEISRRLEFYRPDGLLELQTGLENGYDIVCATSVRDSACRIVFTVPPGQDPQLTRDRVFENLTIADRGESTQAINTFVDGGRSFDILGQLNRELGIDLSNLGQNPRSRSSAINLRPFLDPADGGTGRRLR</sequence>
<reference evidence="3" key="1">
    <citation type="submission" date="2016-09" db="EMBL/GenBank/DDBJ databases">
        <title>Draft genome of thermotolerant cyanobacterium Desertifilum sp. strain IPPAS B-1220.</title>
        <authorList>
            <person name="Sinetova M.A."/>
            <person name="Bolakhan K."/>
            <person name="Zayadan B.K."/>
            <person name="Mironov K.S."/>
            <person name="Ustinova V."/>
            <person name="Kupriyanova E.V."/>
            <person name="Sidorov R.A."/>
            <person name="Skrypnik A.N."/>
            <person name="Gogoleva N.E."/>
            <person name="Gogolev Y.V."/>
            <person name="Los D.A."/>
        </authorList>
    </citation>
    <scope>NUCLEOTIDE SEQUENCE [LARGE SCALE GENOMIC DNA]</scope>
    <source>
        <strain evidence="3">IPPAS B-1220</strain>
    </source>
</reference>
<organism evidence="3">
    <name type="scientific">Desertifilum tharense IPPAS B-1220</name>
    <dbReference type="NCBI Taxonomy" id="1781255"/>
    <lineage>
        <taxon>Bacteria</taxon>
        <taxon>Bacillati</taxon>
        <taxon>Cyanobacteriota</taxon>
        <taxon>Cyanophyceae</taxon>
        <taxon>Desertifilales</taxon>
        <taxon>Desertifilaceae</taxon>
        <taxon>Desertifilum</taxon>
    </lineage>
</organism>
<dbReference type="EMBL" id="MJGC01000051">
    <property type="protein sequence ID" value="OEJ75390.1"/>
    <property type="molecule type" value="Genomic_DNA"/>
</dbReference>
<evidence type="ECO:0000256" key="2">
    <source>
        <dbReference type="SAM" id="SignalP"/>
    </source>
</evidence>
<dbReference type="OrthoDB" id="515781at2"/>
<gene>
    <name evidence="3" type="ORF">BH720_09735</name>
</gene>
<name>A0A1E5QL76_9CYAN</name>
<comment type="caution">
    <text evidence="3">The sequence shown here is derived from an EMBL/GenBank/DDBJ whole genome shotgun (WGS) entry which is preliminary data.</text>
</comment>
<accession>A0A1E5QL76</accession>
<dbReference type="Pfam" id="PF14218">
    <property type="entry name" value="COP23"/>
    <property type="match status" value="1"/>
</dbReference>
<protein>
    <recommendedName>
        <fullName evidence="4">Circadian oscillating protein COP23</fullName>
    </recommendedName>
</protein>
<evidence type="ECO:0008006" key="4">
    <source>
        <dbReference type="Google" id="ProtNLM"/>
    </source>
</evidence>
<evidence type="ECO:0000313" key="3">
    <source>
        <dbReference type="EMBL" id="OEJ75390.1"/>
    </source>
</evidence>
<evidence type="ECO:0000256" key="1">
    <source>
        <dbReference type="SAM" id="MobiDB-lite"/>
    </source>
</evidence>
<feature type="chain" id="PRO_5009184377" description="Circadian oscillating protein COP23" evidence="2">
    <location>
        <begin position="38"/>
        <end position="237"/>
    </location>
</feature>
<feature type="signal peptide" evidence="2">
    <location>
        <begin position="1"/>
        <end position="37"/>
    </location>
</feature>
<dbReference type="InterPro" id="IPR025478">
    <property type="entry name" value="COP23"/>
</dbReference>
<proteinExistence type="predicted"/>
<dbReference type="AlphaFoldDB" id="A0A1E5QL76"/>
<feature type="region of interest" description="Disordered" evidence="1">
    <location>
        <begin position="211"/>
        <end position="237"/>
    </location>
</feature>
<keyword evidence="2" id="KW-0732">Signal</keyword>